<accession>A0A514LMH2</accession>
<evidence type="ECO:0000313" key="1">
    <source>
        <dbReference type="EMBL" id="QDI93018.1"/>
    </source>
</evidence>
<dbReference type="InterPro" id="IPR003673">
    <property type="entry name" value="CoA-Trfase_fam_III"/>
</dbReference>
<dbReference type="KEGG" id="sale:EPH95_05685"/>
<organism evidence="1 2">
    <name type="scientific">Salicibibacter halophilus</name>
    <dbReference type="NCBI Taxonomy" id="2502791"/>
    <lineage>
        <taxon>Bacteria</taxon>
        <taxon>Bacillati</taxon>
        <taxon>Bacillota</taxon>
        <taxon>Bacilli</taxon>
        <taxon>Bacillales</taxon>
        <taxon>Bacillaceae</taxon>
        <taxon>Salicibibacter</taxon>
    </lineage>
</organism>
<proteinExistence type="predicted"/>
<dbReference type="GO" id="GO:0016740">
    <property type="term" value="F:transferase activity"/>
    <property type="evidence" value="ECO:0007669"/>
    <property type="project" value="UniProtKB-KW"/>
</dbReference>
<dbReference type="Pfam" id="PF02515">
    <property type="entry name" value="CoA_transf_3"/>
    <property type="match status" value="1"/>
</dbReference>
<dbReference type="PANTHER" id="PTHR48228">
    <property type="entry name" value="SUCCINYL-COA--D-CITRAMALATE COA-TRANSFERASE"/>
    <property type="match status" value="1"/>
</dbReference>
<dbReference type="OrthoDB" id="9797653at2"/>
<dbReference type="InterPro" id="IPR044855">
    <property type="entry name" value="CoA-Trfase_III_dom3_sf"/>
</dbReference>
<protein>
    <submittedName>
        <fullName evidence="1">CoA transferase</fullName>
    </submittedName>
</protein>
<dbReference type="Gene3D" id="3.40.50.10540">
    <property type="entry name" value="Crotonobetainyl-coa:carnitine coa-transferase, domain 1"/>
    <property type="match status" value="1"/>
</dbReference>
<dbReference type="PANTHER" id="PTHR48228:SF5">
    <property type="entry name" value="ALPHA-METHYLACYL-COA RACEMASE"/>
    <property type="match status" value="1"/>
</dbReference>
<dbReference type="InterPro" id="IPR023606">
    <property type="entry name" value="CoA-Trfase_III_dom_1_sf"/>
</dbReference>
<keyword evidence="2" id="KW-1185">Reference proteome</keyword>
<dbReference type="Proteomes" id="UP000319756">
    <property type="component" value="Chromosome"/>
</dbReference>
<dbReference type="Gene3D" id="3.30.1540.10">
    <property type="entry name" value="formyl-coa transferase, domain 3"/>
    <property type="match status" value="1"/>
</dbReference>
<keyword evidence="1" id="KW-0808">Transferase</keyword>
<evidence type="ECO:0000313" key="2">
    <source>
        <dbReference type="Proteomes" id="UP000319756"/>
    </source>
</evidence>
<dbReference type="SUPFAM" id="SSF89796">
    <property type="entry name" value="CoA-transferase family III (CaiB/BaiF)"/>
    <property type="match status" value="1"/>
</dbReference>
<dbReference type="EMBL" id="CP035485">
    <property type="protein sequence ID" value="QDI93018.1"/>
    <property type="molecule type" value="Genomic_DNA"/>
</dbReference>
<sequence length="386" mass="43058">MTLSGIRVLDLTRLLPGPYATMMLADYGAEVIKIEETQIGDYARAMPPKIDENGALFHSLNRNKKSITLNLKEEEEKEAFLQLVETADVVVESFRPQVMKKLELDYETLKEINPGLIYCAVTGYGQTGPYADKSGHDINYLSYAGILHLMGETNEKPAVPAVQIADIGGGALPAVVGILLALLEKKETGRGQMVDVSMLDGIIAWLQTILPEYFVRQKPVQKEELPLAGRNACYEVYETKDGRWLSVGALEPKFWKTFCETIGKEALIPHINAPIAEQHHMKADVQGVISQKELSEWMEIFEDKDACVAPLWTMEEVGNDPQVEERGMIQTVKHPTAGEVKHIGFPIKLSKSHPSIRSTAPKLGEHKEELLQELRDEKNLVKDDAE</sequence>
<name>A0A514LMH2_9BACI</name>
<reference evidence="2" key="1">
    <citation type="submission" date="2019-01" db="EMBL/GenBank/DDBJ databases">
        <title>Genomic analysis of Salicibibacter sp. NKC3-5.</title>
        <authorList>
            <person name="Oh Y.J."/>
        </authorList>
    </citation>
    <scope>NUCLEOTIDE SEQUENCE [LARGE SCALE GENOMIC DNA]</scope>
    <source>
        <strain evidence="2">NKC3-5</strain>
    </source>
</reference>
<gene>
    <name evidence="1" type="ORF">EPH95_05685</name>
</gene>
<dbReference type="AlphaFoldDB" id="A0A514LMH2"/>
<dbReference type="InterPro" id="IPR050509">
    <property type="entry name" value="CoA-transferase_III"/>
</dbReference>